<dbReference type="WBParaSite" id="L893_g23730.t1">
    <property type="protein sequence ID" value="L893_g23730.t1"/>
    <property type="gene ID" value="L893_g23730"/>
</dbReference>
<reference evidence="4" key="1">
    <citation type="submission" date="2016-11" db="UniProtKB">
        <authorList>
            <consortium name="WormBaseParasite"/>
        </authorList>
    </citation>
    <scope>IDENTIFICATION</scope>
</reference>
<dbReference type="Proteomes" id="UP000095287">
    <property type="component" value="Unplaced"/>
</dbReference>
<dbReference type="Gene3D" id="3.40.50.1460">
    <property type="match status" value="1"/>
</dbReference>
<proteinExistence type="inferred from homology"/>
<sequence>MHRLLPLLLLGLVSAAPLEGGPQKWALLIAGSNGYGNYRHQADVCHAYQILRKHGIPADHIVTLMFDDIAHSAENPFPGRIFNSPQRKDVYAGVHIDYRGEDVNGDVFLAVLKGDKSAVGGKGSGRVLESGADDHVFVYYADHGATGLIGMPAGNVVGEGSSWGNAPPSSELSSGQPESFEKSGFTLSTTLRFSFLFNYNLDDWRNNFK</sequence>
<dbReference type="PRINTS" id="PR00776">
    <property type="entry name" value="HEMOGLOBNASE"/>
</dbReference>
<evidence type="ECO:0000256" key="2">
    <source>
        <dbReference type="SAM" id="SignalP"/>
    </source>
</evidence>
<accession>A0A1I7Z7Y5</accession>
<comment type="similarity">
    <text evidence="1">Belongs to the peptidase C13 family.</text>
</comment>
<dbReference type="InterPro" id="IPR001096">
    <property type="entry name" value="Peptidase_C13"/>
</dbReference>
<dbReference type="AlphaFoldDB" id="A0A1I7Z7Y5"/>
<dbReference type="PANTHER" id="PTHR12000:SF42">
    <property type="entry name" value="LEGUMAIN"/>
    <property type="match status" value="1"/>
</dbReference>
<evidence type="ECO:0000256" key="1">
    <source>
        <dbReference type="ARBA" id="ARBA00009941"/>
    </source>
</evidence>
<dbReference type="PANTHER" id="PTHR12000">
    <property type="entry name" value="HEMOGLOBINASE FAMILY MEMBER"/>
    <property type="match status" value="1"/>
</dbReference>
<dbReference type="GO" id="GO:0004197">
    <property type="term" value="F:cysteine-type endopeptidase activity"/>
    <property type="evidence" value="ECO:0007669"/>
    <property type="project" value="TreeGrafter"/>
</dbReference>
<evidence type="ECO:0000313" key="3">
    <source>
        <dbReference type="Proteomes" id="UP000095287"/>
    </source>
</evidence>
<protein>
    <submittedName>
        <fullName evidence="4">Vacuolar-processing enzyme</fullName>
    </submittedName>
</protein>
<dbReference type="GO" id="GO:0006624">
    <property type="term" value="P:vacuolar protein processing"/>
    <property type="evidence" value="ECO:0007669"/>
    <property type="project" value="TreeGrafter"/>
</dbReference>
<feature type="signal peptide" evidence="2">
    <location>
        <begin position="1"/>
        <end position="15"/>
    </location>
</feature>
<organism evidence="3 4">
    <name type="scientific">Steinernema glaseri</name>
    <dbReference type="NCBI Taxonomy" id="37863"/>
    <lineage>
        <taxon>Eukaryota</taxon>
        <taxon>Metazoa</taxon>
        <taxon>Ecdysozoa</taxon>
        <taxon>Nematoda</taxon>
        <taxon>Chromadorea</taxon>
        <taxon>Rhabditida</taxon>
        <taxon>Tylenchina</taxon>
        <taxon>Panagrolaimomorpha</taxon>
        <taxon>Strongyloidoidea</taxon>
        <taxon>Steinernematidae</taxon>
        <taxon>Steinernema</taxon>
    </lineage>
</organism>
<dbReference type="GO" id="GO:0005773">
    <property type="term" value="C:vacuole"/>
    <property type="evidence" value="ECO:0007669"/>
    <property type="project" value="GOC"/>
</dbReference>
<dbReference type="Pfam" id="PF01650">
    <property type="entry name" value="Peptidase_C13"/>
    <property type="match status" value="1"/>
</dbReference>
<feature type="chain" id="PRO_5012588303" evidence="2">
    <location>
        <begin position="16"/>
        <end position="209"/>
    </location>
</feature>
<keyword evidence="2" id="KW-0732">Signal</keyword>
<keyword evidence="3" id="KW-1185">Reference proteome</keyword>
<dbReference type="GO" id="GO:0051603">
    <property type="term" value="P:proteolysis involved in protein catabolic process"/>
    <property type="evidence" value="ECO:0007669"/>
    <property type="project" value="TreeGrafter"/>
</dbReference>
<name>A0A1I7Z7Y5_9BILA</name>
<evidence type="ECO:0000313" key="4">
    <source>
        <dbReference type="WBParaSite" id="L893_g23730.t1"/>
    </source>
</evidence>